<dbReference type="EMBL" id="CP005957">
    <property type="protein sequence ID" value="AGL62642.1"/>
    <property type="molecule type" value="Genomic_DNA"/>
</dbReference>
<reference evidence="1 2" key="1">
    <citation type="journal article" date="2013" name="Nat. Biotechnol.">
        <title>Genome sequences of rare, uncultured bacteria obtained by differential coverage binning of multiple metagenomes.</title>
        <authorList>
            <person name="Albertsen M."/>
            <person name="Hugenholtz P."/>
            <person name="Skarshewski A."/>
            <person name="Nielsen K.L."/>
            <person name="Tyson G.W."/>
            <person name="Nielsen P.H."/>
        </authorList>
    </citation>
    <scope>NUCLEOTIDE SEQUENCE [LARGE SCALE GENOMIC DNA]</scope>
    <source>
        <strain evidence="1">TM71</strain>
    </source>
</reference>
<organism evidence="1 2">
    <name type="scientific">Candidatus Saccharimonas aalborgensis</name>
    <dbReference type="NCBI Taxonomy" id="1332188"/>
    <lineage>
        <taxon>Bacteria</taxon>
        <taxon>Candidatus Saccharimonadota</taxon>
        <taxon>Candidatus Saccharimonadia</taxon>
        <taxon>Candidatus Saccharimonadales</taxon>
        <taxon>Candidatus Saccharimonadaceae</taxon>
        <taxon>Candidatus Saccharimonas</taxon>
    </lineage>
</organism>
<dbReference type="AlphaFoldDB" id="R4PY01"/>
<protein>
    <submittedName>
        <fullName evidence="1">Uncharacterized protein</fullName>
    </submittedName>
</protein>
<evidence type="ECO:0000313" key="1">
    <source>
        <dbReference type="EMBL" id="AGL62642.1"/>
    </source>
</evidence>
<proteinExistence type="predicted"/>
<name>R4PY01_9BACT</name>
<keyword evidence="2" id="KW-1185">Reference proteome</keyword>
<dbReference type="Proteomes" id="UP000013893">
    <property type="component" value="Chromosome"/>
</dbReference>
<accession>R4PY01</accession>
<dbReference type="HOGENOM" id="CLU_876288_0_0_0"/>
<dbReference type="KEGG" id="saal:L336_0943"/>
<evidence type="ECO:0000313" key="2">
    <source>
        <dbReference type="Proteomes" id="UP000013893"/>
    </source>
</evidence>
<sequence length="317" mass="35608">MLYYHLEMSASRPSSPEEPLPRFFPNSAPETVKDVMRSPLVLDKPPFKYHHLSPTPLDPHLLQIKGGPRYNEHALTYMVDAPRQVSMSRFASDEQITSWIAYRLATVPKGNIDSLGSDVVDTTWLSVLSEIMAQHELKQHRNDAAVRLLFDDTTPITQDEAEELMQIRAGIATPEVILRFFAQHPELGGVELMKATRALQPEQIRQARDEFLGMLATSSETLDIEFLDEPPYRRIQIEDPRIIVLKTRLATVAYNGTLMEVVMRDSGVILDQAQDDLTTSYITGRDEEGHPLVCVAPIAITAYARIAAVQVQDEASS</sequence>
<gene>
    <name evidence="1" type="ORF">L336_0943</name>
</gene>